<gene>
    <name evidence="2" type="ORF">CC85DRAFT_227851</name>
</gene>
<dbReference type="Gene3D" id="2.170.270.10">
    <property type="entry name" value="SET domain"/>
    <property type="match status" value="1"/>
</dbReference>
<sequence length="145" mass="15745">IKTVTTTGHPALGQRSLVARKRLEPKSLLLPYLGITACAHEGSDYDLSLMRLSASDVRNPFGAHALQGEEEKALHVSIGVDAAQAGNAARFVNDFRGVAAAPNAEFRLGRGEEGEARMEVWSTRRIEKGDEVLVSYGKGWWGARK</sequence>
<reference evidence="2 3" key="1">
    <citation type="submission" date="2015-03" db="EMBL/GenBank/DDBJ databases">
        <title>Genomics and transcriptomics of the oil-accumulating basidiomycete yeast T. oleaginosus allow insights into substrate utilization and the diverse evolutionary trajectories of mating systems in fungi.</title>
        <authorList>
            <consortium name="DOE Joint Genome Institute"/>
            <person name="Kourist R."/>
            <person name="Kracht O."/>
            <person name="Bracharz F."/>
            <person name="Lipzen A."/>
            <person name="Nolan M."/>
            <person name="Ohm R."/>
            <person name="Grigoriev I."/>
            <person name="Sun S."/>
            <person name="Heitman J."/>
            <person name="Bruck T."/>
            <person name="Nowrousian M."/>
        </authorList>
    </citation>
    <scope>NUCLEOTIDE SEQUENCE [LARGE SCALE GENOMIC DNA]</scope>
    <source>
        <strain evidence="2 3">IBC0246</strain>
    </source>
</reference>
<feature type="non-terminal residue" evidence="2">
    <location>
        <position position="1"/>
    </location>
</feature>
<evidence type="ECO:0000313" key="3">
    <source>
        <dbReference type="Proteomes" id="UP000053611"/>
    </source>
</evidence>
<feature type="non-terminal residue" evidence="2">
    <location>
        <position position="145"/>
    </location>
</feature>
<dbReference type="EMBL" id="KQ087199">
    <property type="protein sequence ID" value="KLT43037.1"/>
    <property type="molecule type" value="Genomic_DNA"/>
</dbReference>
<feature type="domain" description="SET" evidence="1">
    <location>
        <begin position="1"/>
        <end position="137"/>
    </location>
</feature>
<name>A0A0J0XPP6_9TREE</name>
<dbReference type="OrthoDB" id="5792673at2759"/>
<keyword evidence="3" id="KW-1185">Reference proteome</keyword>
<dbReference type="InterPro" id="IPR046341">
    <property type="entry name" value="SET_dom_sf"/>
</dbReference>
<dbReference type="InterPro" id="IPR001214">
    <property type="entry name" value="SET_dom"/>
</dbReference>
<protein>
    <recommendedName>
        <fullName evidence="1">SET domain-containing protein</fullName>
    </recommendedName>
</protein>
<accession>A0A0J0XPP6</accession>
<dbReference type="GeneID" id="28980616"/>
<organism evidence="2 3">
    <name type="scientific">Cutaneotrichosporon oleaginosum</name>
    <dbReference type="NCBI Taxonomy" id="879819"/>
    <lineage>
        <taxon>Eukaryota</taxon>
        <taxon>Fungi</taxon>
        <taxon>Dikarya</taxon>
        <taxon>Basidiomycota</taxon>
        <taxon>Agaricomycotina</taxon>
        <taxon>Tremellomycetes</taxon>
        <taxon>Trichosporonales</taxon>
        <taxon>Trichosporonaceae</taxon>
        <taxon>Cutaneotrichosporon</taxon>
    </lineage>
</organism>
<dbReference type="Proteomes" id="UP000053611">
    <property type="component" value="Unassembled WGS sequence"/>
</dbReference>
<dbReference type="SUPFAM" id="SSF82199">
    <property type="entry name" value="SET domain"/>
    <property type="match status" value="1"/>
</dbReference>
<dbReference type="AlphaFoldDB" id="A0A0J0XPP6"/>
<evidence type="ECO:0000259" key="1">
    <source>
        <dbReference type="PROSITE" id="PS50280"/>
    </source>
</evidence>
<evidence type="ECO:0000313" key="2">
    <source>
        <dbReference type="EMBL" id="KLT43037.1"/>
    </source>
</evidence>
<dbReference type="PROSITE" id="PS50280">
    <property type="entry name" value="SET"/>
    <property type="match status" value="1"/>
</dbReference>
<dbReference type="STRING" id="879819.A0A0J0XPP6"/>
<dbReference type="Pfam" id="PF00856">
    <property type="entry name" value="SET"/>
    <property type="match status" value="1"/>
</dbReference>
<proteinExistence type="predicted"/>
<dbReference type="SMR" id="A0A0J0XPP6"/>